<gene>
    <name evidence="14" type="ORF">DPF_1996</name>
</gene>
<dbReference type="PANTHER" id="PTHR43071">
    <property type="entry name" value="2-AMINO-4-HYDROXY-6-HYDROXYMETHYLDIHYDROPTERIDINE PYROPHOSPHOKINASE"/>
    <property type="match status" value="1"/>
</dbReference>
<feature type="domain" description="7,8-dihydro-6-hydroxymethylpterin-pyrophosphokinase" evidence="13">
    <location>
        <begin position="92"/>
        <end position="103"/>
    </location>
</feature>
<dbReference type="GO" id="GO:0016301">
    <property type="term" value="F:kinase activity"/>
    <property type="evidence" value="ECO:0007669"/>
    <property type="project" value="UniProtKB-KW"/>
</dbReference>
<dbReference type="AlphaFoldDB" id="A0A194AKN8"/>
<dbReference type="CDD" id="cd00483">
    <property type="entry name" value="HPPK"/>
    <property type="match status" value="1"/>
</dbReference>
<evidence type="ECO:0000256" key="8">
    <source>
        <dbReference type="ARBA" id="ARBA00022840"/>
    </source>
</evidence>
<comment type="function">
    <text evidence="10">Catalyzes the transfer of pyrophosphate from adenosine triphosphate (ATP) to 6-hydroxymethyl-7,8-dihydropterin, an enzymatic step in folate biosynthesis pathway.</text>
</comment>
<dbReference type="GO" id="GO:0005524">
    <property type="term" value="F:ATP binding"/>
    <property type="evidence" value="ECO:0007669"/>
    <property type="project" value="UniProtKB-KW"/>
</dbReference>
<evidence type="ECO:0000313" key="14">
    <source>
        <dbReference type="EMBL" id="GAU09274.1"/>
    </source>
</evidence>
<dbReference type="STRING" id="1592317.DPF_1996"/>
<dbReference type="PANTHER" id="PTHR43071:SF1">
    <property type="entry name" value="2-AMINO-4-HYDROXY-6-HYDROXYMETHYLDIHYDROPTERIDINE PYROPHOSPHOKINASE"/>
    <property type="match status" value="1"/>
</dbReference>
<dbReference type="RefSeq" id="WP_069859529.1">
    <property type="nucleotide sequence ID" value="NZ_BDFE01000017.1"/>
</dbReference>
<evidence type="ECO:0000256" key="9">
    <source>
        <dbReference type="ARBA" id="ARBA00022909"/>
    </source>
</evidence>
<evidence type="ECO:0000313" key="15">
    <source>
        <dbReference type="Proteomes" id="UP000095200"/>
    </source>
</evidence>
<comment type="pathway">
    <text evidence="1">Cofactor biosynthesis; tetrahydrofolate biosynthesis; 2-amino-4-hydroxy-6-hydroxymethyl-7,8-dihydropteridine diphosphate from 7,8-dihydroneopterin triphosphate: step 4/4.</text>
</comment>
<name>A0A194AKN8_9BACT</name>
<keyword evidence="6" id="KW-0547">Nucleotide-binding</keyword>
<sequence>MPHTFAYISLGSNMGDTRAHLDKALDAISNLDGLSLMQASTIYRTEPQGVREQPWFANQVIKVACSPTWTPSDLLHSLLALETRLGRVRTTRWGPRVIDLDLLLFGNTVCHDPRVTLPHPRMLERAFVLIPLLEIEPELVLPDGTRASQALDAISHTIEGDTIWQTTNEP</sequence>
<evidence type="ECO:0000259" key="13">
    <source>
        <dbReference type="PROSITE" id="PS00794"/>
    </source>
</evidence>
<dbReference type="EMBL" id="BDFE01000017">
    <property type="protein sequence ID" value="GAU09274.1"/>
    <property type="molecule type" value="Genomic_DNA"/>
</dbReference>
<evidence type="ECO:0000256" key="2">
    <source>
        <dbReference type="ARBA" id="ARBA00005810"/>
    </source>
</evidence>
<keyword evidence="9" id="KW-0289">Folate biosynthesis</keyword>
<evidence type="ECO:0000256" key="6">
    <source>
        <dbReference type="ARBA" id="ARBA00022741"/>
    </source>
</evidence>
<keyword evidence="5" id="KW-0808">Transferase</keyword>
<organism evidence="14 15">
    <name type="scientific">Desulfoplanes formicivorans</name>
    <dbReference type="NCBI Taxonomy" id="1592317"/>
    <lineage>
        <taxon>Bacteria</taxon>
        <taxon>Pseudomonadati</taxon>
        <taxon>Thermodesulfobacteriota</taxon>
        <taxon>Desulfovibrionia</taxon>
        <taxon>Desulfovibrionales</taxon>
        <taxon>Desulfoplanaceae</taxon>
        <taxon>Desulfoplanes</taxon>
    </lineage>
</organism>
<dbReference type="EC" id="2.7.6.3" evidence="3"/>
<dbReference type="OrthoDB" id="9808041at2"/>
<evidence type="ECO:0000256" key="10">
    <source>
        <dbReference type="ARBA" id="ARBA00029409"/>
    </source>
</evidence>
<evidence type="ECO:0000256" key="12">
    <source>
        <dbReference type="ARBA" id="ARBA00033413"/>
    </source>
</evidence>
<dbReference type="InterPro" id="IPR035907">
    <property type="entry name" value="Hppk_sf"/>
</dbReference>
<dbReference type="Pfam" id="PF01288">
    <property type="entry name" value="HPPK"/>
    <property type="match status" value="1"/>
</dbReference>
<comment type="caution">
    <text evidence="14">The sequence shown here is derived from an EMBL/GenBank/DDBJ whole genome shotgun (WGS) entry which is preliminary data.</text>
</comment>
<dbReference type="GO" id="GO:0046656">
    <property type="term" value="P:folic acid biosynthetic process"/>
    <property type="evidence" value="ECO:0007669"/>
    <property type="project" value="UniProtKB-KW"/>
</dbReference>
<dbReference type="SUPFAM" id="SSF55083">
    <property type="entry name" value="6-hydroxymethyl-7,8-dihydropterin pyrophosphokinase, HPPK"/>
    <property type="match status" value="1"/>
</dbReference>
<keyword evidence="15" id="KW-1185">Reference proteome</keyword>
<dbReference type="Gene3D" id="3.30.70.560">
    <property type="entry name" value="7,8-Dihydro-6-hydroxymethylpterin-pyrophosphokinase HPPK"/>
    <property type="match status" value="1"/>
</dbReference>
<proteinExistence type="inferred from homology"/>
<keyword evidence="7 14" id="KW-0418">Kinase</keyword>
<evidence type="ECO:0000256" key="11">
    <source>
        <dbReference type="ARBA" id="ARBA00029766"/>
    </source>
</evidence>
<evidence type="ECO:0000256" key="1">
    <source>
        <dbReference type="ARBA" id="ARBA00005051"/>
    </source>
</evidence>
<dbReference type="GO" id="GO:0003848">
    <property type="term" value="F:2-amino-4-hydroxy-6-hydroxymethyldihydropteridine diphosphokinase activity"/>
    <property type="evidence" value="ECO:0007669"/>
    <property type="project" value="UniProtKB-EC"/>
</dbReference>
<dbReference type="Proteomes" id="UP000095200">
    <property type="component" value="Unassembled WGS sequence"/>
</dbReference>
<dbReference type="PROSITE" id="PS00794">
    <property type="entry name" value="HPPK"/>
    <property type="match status" value="1"/>
</dbReference>
<evidence type="ECO:0000256" key="4">
    <source>
        <dbReference type="ARBA" id="ARBA00016218"/>
    </source>
</evidence>
<evidence type="ECO:0000256" key="3">
    <source>
        <dbReference type="ARBA" id="ARBA00013253"/>
    </source>
</evidence>
<protein>
    <recommendedName>
        <fullName evidence="4">2-amino-4-hydroxy-6-hydroxymethyldihydropteridine pyrophosphokinase</fullName>
        <ecNumber evidence="3">2.7.6.3</ecNumber>
    </recommendedName>
    <alternativeName>
        <fullName evidence="11">6-hydroxymethyl-7,8-dihydropterin pyrophosphokinase</fullName>
    </alternativeName>
    <alternativeName>
        <fullName evidence="12">7,8-dihydro-6-hydroxymethylpterin-pyrophosphokinase</fullName>
    </alternativeName>
</protein>
<accession>A0A194AKN8</accession>
<dbReference type="UniPathway" id="UPA00077">
    <property type="reaction ID" value="UER00155"/>
</dbReference>
<evidence type="ECO:0000256" key="7">
    <source>
        <dbReference type="ARBA" id="ARBA00022777"/>
    </source>
</evidence>
<reference evidence="15" key="1">
    <citation type="submission" date="2016-06" db="EMBL/GenBank/DDBJ databases">
        <title>Draft genome sequence of Desulfoplanes formicivorans strain Pf12B.</title>
        <authorList>
            <person name="Watanabe M."/>
            <person name="Kojima H."/>
            <person name="Fukui M."/>
        </authorList>
    </citation>
    <scope>NUCLEOTIDE SEQUENCE [LARGE SCALE GENOMIC DNA]</scope>
    <source>
        <strain evidence="15">Pf12B</strain>
    </source>
</reference>
<comment type="similarity">
    <text evidence="2">Belongs to the HPPK family.</text>
</comment>
<dbReference type="NCBIfam" id="TIGR01498">
    <property type="entry name" value="folK"/>
    <property type="match status" value="1"/>
</dbReference>
<dbReference type="GO" id="GO:0046654">
    <property type="term" value="P:tetrahydrofolate biosynthetic process"/>
    <property type="evidence" value="ECO:0007669"/>
    <property type="project" value="UniProtKB-UniPathway"/>
</dbReference>
<keyword evidence="8" id="KW-0067">ATP-binding</keyword>
<evidence type="ECO:0000256" key="5">
    <source>
        <dbReference type="ARBA" id="ARBA00022679"/>
    </source>
</evidence>
<dbReference type="InterPro" id="IPR000550">
    <property type="entry name" value="Hppk"/>
</dbReference>